<keyword evidence="2" id="KW-0560">Oxidoreductase</keyword>
<gene>
    <name evidence="4" type="ORF">CkaCkLH20_05479</name>
</gene>
<evidence type="ECO:0000313" key="4">
    <source>
        <dbReference type="EMBL" id="KAF9877213.1"/>
    </source>
</evidence>
<dbReference type="Pfam" id="PF05368">
    <property type="entry name" value="NmrA"/>
    <property type="match status" value="1"/>
</dbReference>
<proteinExistence type="predicted"/>
<dbReference type="InterPro" id="IPR036291">
    <property type="entry name" value="NAD(P)-bd_dom_sf"/>
</dbReference>
<dbReference type="GeneID" id="62161272"/>
<organism evidence="4 5">
    <name type="scientific">Colletotrichum karsti</name>
    <dbReference type="NCBI Taxonomy" id="1095194"/>
    <lineage>
        <taxon>Eukaryota</taxon>
        <taxon>Fungi</taxon>
        <taxon>Dikarya</taxon>
        <taxon>Ascomycota</taxon>
        <taxon>Pezizomycotina</taxon>
        <taxon>Sordariomycetes</taxon>
        <taxon>Hypocreomycetidae</taxon>
        <taxon>Glomerellales</taxon>
        <taxon>Glomerellaceae</taxon>
        <taxon>Colletotrichum</taxon>
        <taxon>Colletotrichum boninense species complex</taxon>
    </lineage>
</organism>
<dbReference type="GO" id="GO:0016491">
    <property type="term" value="F:oxidoreductase activity"/>
    <property type="evidence" value="ECO:0007669"/>
    <property type="project" value="UniProtKB-KW"/>
</dbReference>
<dbReference type="PANTHER" id="PTHR47706">
    <property type="entry name" value="NMRA-LIKE FAMILY PROTEIN"/>
    <property type="match status" value="1"/>
</dbReference>
<dbReference type="InterPro" id="IPR008030">
    <property type="entry name" value="NmrA-like"/>
</dbReference>
<evidence type="ECO:0000256" key="2">
    <source>
        <dbReference type="ARBA" id="ARBA00023002"/>
    </source>
</evidence>
<dbReference type="EMBL" id="JAATWM020000015">
    <property type="protein sequence ID" value="KAF9877213.1"/>
    <property type="molecule type" value="Genomic_DNA"/>
</dbReference>
<accession>A0A9P6LKY5</accession>
<dbReference type="SUPFAM" id="SSF51735">
    <property type="entry name" value="NAD(P)-binding Rossmann-fold domains"/>
    <property type="match status" value="1"/>
</dbReference>
<keyword evidence="5" id="KW-1185">Reference proteome</keyword>
<dbReference type="Proteomes" id="UP000781932">
    <property type="component" value="Unassembled WGS sequence"/>
</dbReference>
<evidence type="ECO:0000313" key="5">
    <source>
        <dbReference type="Proteomes" id="UP000781932"/>
    </source>
</evidence>
<reference evidence="4" key="1">
    <citation type="submission" date="2020-03" db="EMBL/GenBank/DDBJ databases">
        <authorList>
            <person name="He L."/>
        </authorList>
    </citation>
    <scope>NUCLEOTIDE SEQUENCE</scope>
    <source>
        <strain evidence="4">CkLH20</strain>
    </source>
</reference>
<feature type="domain" description="NmrA-like" evidence="3">
    <location>
        <begin position="6"/>
        <end position="234"/>
    </location>
</feature>
<evidence type="ECO:0000259" key="3">
    <source>
        <dbReference type="Pfam" id="PF05368"/>
    </source>
</evidence>
<dbReference type="OrthoDB" id="9984533at2759"/>
<name>A0A9P6LKY5_9PEZI</name>
<protein>
    <recommendedName>
        <fullName evidence="3">NmrA-like domain-containing protein</fullName>
    </recommendedName>
</protein>
<reference evidence="4" key="2">
    <citation type="submission" date="2020-11" db="EMBL/GenBank/DDBJ databases">
        <title>Whole genome sequencing of Colletotrichum sp.</title>
        <authorList>
            <person name="Li H."/>
        </authorList>
    </citation>
    <scope>NUCLEOTIDE SEQUENCE</scope>
    <source>
        <strain evidence="4">CkLH20</strain>
    </source>
</reference>
<dbReference type="InterPro" id="IPR051609">
    <property type="entry name" value="NmrA/Isoflavone_reductase-like"/>
</dbReference>
<dbReference type="CDD" id="cd05259">
    <property type="entry name" value="PCBER_SDR_a"/>
    <property type="match status" value="1"/>
</dbReference>
<dbReference type="PANTHER" id="PTHR47706:SF10">
    <property type="entry name" value="NMRA-LIKE DOMAIN-CONTAINING PROTEIN"/>
    <property type="match status" value="1"/>
</dbReference>
<dbReference type="AlphaFoldDB" id="A0A9P6LKY5"/>
<evidence type="ECO:0000256" key="1">
    <source>
        <dbReference type="ARBA" id="ARBA00022857"/>
    </source>
</evidence>
<keyword evidence="1" id="KW-0521">NADP</keyword>
<sequence>MNSSFKNVLLIGASGNLGAHVLKLFMDAPYNVSILTRKESKSTFPEGVPIIRADYSDVNELKHAMEGQDVVISMVAVFATGGQQNLVDAAIAAGVKRFLPSEFGPPSRDEKFTALHPALPPKVATVDYLRSKESSISWSALIPGAFFDWGMRLGLFGFDIKSKTVTLIDGGTAVCTATTLPTIAKATLAILQHADGTKNQYVYISSFHTSQKDLLDVVEKIDGQKWTVKHTTSEDLIDQGNKRIAEGDLMGATDLVGGAAFGKQALGDSRPWGLWDEKLRLEKGDLEQAVREVLTSRHS</sequence>
<comment type="caution">
    <text evidence="4">The sequence shown here is derived from an EMBL/GenBank/DDBJ whole genome shotgun (WGS) entry which is preliminary data.</text>
</comment>
<dbReference type="Gene3D" id="3.40.50.720">
    <property type="entry name" value="NAD(P)-binding Rossmann-like Domain"/>
    <property type="match status" value="1"/>
</dbReference>
<dbReference type="InterPro" id="IPR045312">
    <property type="entry name" value="PCBER-like"/>
</dbReference>
<dbReference type="RefSeq" id="XP_038746674.1">
    <property type="nucleotide sequence ID" value="XM_038888198.1"/>
</dbReference>